<dbReference type="InterPro" id="IPR036291">
    <property type="entry name" value="NAD(P)-bd_dom_sf"/>
</dbReference>
<protein>
    <submittedName>
        <fullName evidence="2">2-dehydropantoate 2-reductase</fullName>
    </submittedName>
</protein>
<evidence type="ECO:0000313" key="2">
    <source>
        <dbReference type="EMBL" id="SUB86391.1"/>
    </source>
</evidence>
<sequence>MDILIIGLGVIGTTYGSVFKEAGHNVEHYIREGSNKKDVTNIEVTLLDGRKSSKGIQVKSEYTVNPHSKKEYDMIFISISQGKIANVMEILQKEAFKGTILLCCNLWYDKQYLDGIMQGYDYVLGFPVAGGCIRTKREELVAKAELDCCLFDHFMIESENKTTISNYKAVCNLFKSCNIKLENPYNMLEWIWIHMAVNAAVISVIGKNGDINDSTASVHKLMNSLKLLTTVIKTIRETTKIAASRGINMKYYRNELWVYKLPAQLSAIFMKRMFATNNLTRRIMELHGNIDDLQYICNSVYNEGKTNNVPAPVFYQYLEDIRRKIIER</sequence>
<evidence type="ECO:0000259" key="1">
    <source>
        <dbReference type="Pfam" id="PF02558"/>
    </source>
</evidence>
<proteinExistence type="predicted"/>
<dbReference type="EMBL" id="UGTM01000001">
    <property type="protein sequence ID" value="SUB86391.1"/>
    <property type="molecule type" value="Genomic_DNA"/>
</dbReference>
<dbReference type="SUPFAM" id="SSF51735">
    <property type="entry name" value="NAD(P)-binding Rossmann-fold domains"/>
    <property type="match status" value="1"/>
</dbReference>
<dbReference type="RefSeq" id="WP_025067023.1">
    <property type="nucleotide sequence ID" value="NZ_CBDESC010000068.1"/>
</dbReference>
<dbReference type="InterPro" id="IPR013332">
    <property type="entry name" value="KPR_N"/>
</dbReference>
<evidence type="ECO:0000313" key="3">
    <source>
        <dbReference type="Proteomes" id="UP000255469"/>
    </source>
</evidence>
<dbReference type="Gene3D" id="3.40.50.720">
    <property type="entry name" value="NAD(P)-binding Rossmann-like Domain"/>
    <property type="match status" value="1"/>
</dbReference>
<accession>A0A379E239</accession>
<gene>
    <name evidence="2" type="ORF">NCTC13067_00023</name>
</gene>
<dbReference type="Proteomes" id="UP000255469">
    <property type="component" value="Unassembled WGS sequence"/>
</dbReference>
<dbReference type="Pfam" id="PF02558">
    <property type="entry name" value="ApbA"/>
    <property type="match status" value="1"/>
</dbReference>
<dbReference type="AlphaFoldDB" id="A0A379E239"/>
<name>A0A379E239_9BACT</name>
<reference evidence="2 3" key="1">
    <citation type="submission" date="2018-06" db="EMBL/GenBank/DDBJ databases">
        <authorList>
            <consortium name="Pathogen Informatics"/>
            <person name="Doyle S."/>
        </authorList>
    </citation>
    <scope>NUCLEOTIDE SEQUENCE [LARGE SCALE GENOMIC DNA]</scope>
    <source>
        <strain evidence="2 3">NCTC13067</strain>
    </source>
</reference>
<organism evidence="2 3">
    <name type="scientific">Prevotella denticola</name>
    <dbReference type="NCBI Taxonomy" id="28129"/>
    <lineage>
        <taxon>Bacteria</taxon>
        <taxon>Pseudomonadati</taxon>
        <taxon>Bacteroidota</taxon>
        <taxon>Bacteroidia</taxon>
        <taxon>Bacteroidales</taxon>
        <taxon>Prevotellaceae</taxon>
        <taxon>Prevotella</taxon>
    </lineage>
</organism>
<feature type="domain" description="Ketopantoate reductase N-terminal" evidence="1">
    <location>
        <begin position="3"/>
        <end position="102"/>
    </location>
</feature>